<dbReference type="PRINTS" id="PR00707">
    <property type="entry name" value="UBCTHYDRLASE"/>
</dbReference>
<dbReference type="Gene3D" id="3.40.532.10">
    <property type="entry name" value="Peptidase C12, ubiquitin carboxyl-terminal hydrolase"/>
    <property type="match status" value="1"/>
</dbReference>
<dbReference type="Pfam" id="PF01088">
    <property type="entry name" value="Peptidase_C12"/>
    <property type="match status" value="1"/>
</dbReference>
<evidence type="ECO:0000256" key="10">
    <source>
        <dbReference type="ARBA" id="ARBA00022807"/>
    </source>
</evidence>
<dbReference type="SUPFAM" id="SSF48452">
    <property type="entry name" value="TPR-like"/>
    <property type="match status" value="1"/>
</dbReference>
<protein>
    <recommendedName>
        <fullName evidence="3 13">ubiquitinyl hydrolase 1</fullName>
        <ecNumber evidence="3 13">3.4.19.12</ecNumber>
    </recommendedName>
</protein>
<dbReference type="InterPro" id="IPR038765">
    <property type="entry name" value="Papain-like_cys_pep_sf"/>
</dbReference>
<evidence type="ECO:0000259" key="15">
    <source>
        <dbReference type="PROSITE" id="PS52048"/>
    </source>
</evidence>
<dbReference type="InterPro" id="IPR056154">
    <property type="entry name" value="Beta-prop_IFT140_1st"/>
</dbReference>
<dbReference type="FunFam" id="1.20.58.860:FF:000001">
    <property type="entry name" value="Ubiquitin carboxyl-terminal hydrolase"/>
    <property type="match status" value="1"/>
</dbReference>
<evidence type="ECO:0000256" key="9">
    <source>
        <dbReference type="ARBA" id="ARBA00022803"/>
    </source>
</evidence>
<evidence type="ECO:0000256" key="5">
    <source>
        <dbReference type="ARBA" id="ARBA00022670"/>
    </source>
</evidence>
<dbReference type="Pfam" id="PF24760">
    <property type="entry name" value="TPR_IF140_C"/>
    <property type="match status" value="1"/>
</dbReference>
<comment type="catalytic activity">
    <reaction evidence="1 13">
        <text>Thiol-dependent hydrolysis of ester, thioester, amide, peptide and isopeptide bonds formed by the C-terminal Gly of ubiquitin (a 76-residue protein attached to proteins as an intracellular targeting signal).</text>
        <dbReference type="EC" id="3.4.19.12"/>
    </reaction>
</comment>
<evidence type="ECO:0000256" key="6">
    <source>
        <dbReference type="ARBA" id="ARBA00022737"/>
    </source>
</evidence>
<dbReference type="GO" id="GO:0030991">
    <property type="term" value="C:intraciliary transport particle A"/>
    <property type="evidence" value="ECO:0007669"/>
    <property type="project" value="TreeGrafter"/>
</dbReference>
<dbReference type="SMART" id="SM00320">
    <property type="entry name" value="WD40"/>
    <property type="match status" value="4"/>
</dbReference>
<dbReference type="CDD" id="cd09617">
    <property type="entry name" value="Peptidase_C12_UCH37_BAP1"/>
    <property type="match status" value="1"/>
</dbReference>
<dbReference type="FunFam" id="1.25.40.470:FF:000010">
    <property type="entry name" value="Intraflagellar transport 140 homolog (Chlamydomonas)"/>
    <property type="match status" value="1"/>
</dbReference>
<dbReference type="Proteomes" id="UP000245119">
    <property type="component" value="Linkage Group LG1"/>
</dbReference>
<dbReference type="Pfam" id="PF23383">
    <property type="entry name" value="Beta-prop_IFT140_1st"/>
    <property type="match status" value="1"/>
</dbReference>
<comment type="subcellular location">
    <subcellularLocation>
        <location evidence="2">Cell projection</location>
        <location evidence="2">Cilium</location>
    </subcellularLocation>
</comment>
<dbReference type="InterPro" id="IPR011990">
    <property type="entry name" value="TPR-like_helical_dom_sf"/>
</dbReference>
<dbReference type="InterPro" id="IPR001578">
    <property type="entry name" value="Peptidase_C12_UCH"/>
</dbReference>
<evidence type="ECO:0000256" key="11">
    <source>
        <dbReference type="ARBA" id="ARBA00023069"/>
    </source>
</evidence>
<dbReference type="GO" id="GO:0004843">
    <property type="term" value="F:cysteine-type deubiquitinase activity"/>
    <property type="evidence" value="ECO:0007669"/>
    <property type="project" value="UniProtKB-UniRule"/>
</dbReference>
<evidence type="ECO:0000256" key="14">
    <source>
        <dbReference type="SAM" id="MobiDB-lite"/>
    </source>
</evidence>
<dbReference type="SUPFAM" id="SSF50978">
    <property type="entry name" value="WD40 repeat-like"/>
    <property type="match status" value="1"/>
</dbReference>
<dbReference type="PROSITE" id="PS52048">
    <property type="entry name" value="UCH_DOMAIN"/>
    <property type="match status" value="1"/>
</dbReference>
<keyword evidence="4" id="KW-0853">WD repeat</keyword>
<dbReference type="PANTHER" id="PTHR15722:SF7">
    <property type="entry name" value="INTRAFLAGELLAR TRANSPORT PROTEIN 140 HOMOLOG"/>
    <property type="match status" value="1"/>
</dbReference>
<evidence type="ECO:0000256" key="12">
    <source>
        <dbReference type="ARBA" id="ARBA00023273"/>
    </source>
</evidence>
<name>A0A2T7PZ01_POMCA</name>
<sequence length="1834" mass="206975">MANTAGDWCLIESDPGVFTELIKGFGCSGVQVEEIWSLDKESFEQLKPVHGLIFLFKWVPDKEPDGSVVQDSRLEKIFFAKQVINNACATQAILSILLNCSHQDLTLGETLTSFKDFAQNFDPALRGLSLSNSDLIRQVHNSFSRQQMFEFDEKLGKKDDDVFHFVGYIPFEGRLYELDGLKEGPVDLGPISTDVEWTDVVRPVIEKRMQKYSANEIHFNLMAVVSDRKMSYEKRLSELQSQLDQGAMDTDDLQSEISRLSYLIQEEECKRQRYKIENIRRRHNYLPFIMELLKILASEKKLVPLIEKAKEIAAQKRNEKEKAKQCVPSQWAMAVYFDHRLDSAGPSDINRDFAWSQGTTALLAVASESNGGGGTVNIFNEEGEKIQHRPIINQAQVCNLAWHLTRKILAVGWQTGEIMIWNEGEQELFEAPHLHKRRLLFCTGMPSGLLLVWRTNIRGNLGPEPAQHHLQEPLAVLVFRPSPPQDPALDIASLARAAVSGDESALDMFNWKRSSKGTKVSTSFANQESLSFFVGGSTGGVYYVNESAHCTQCFGLDYSIIKLLYYEEKNILVTVTENLLLTQHTVLPEGETKEILKVKMSGRTEEPSIGWAGKGILATATGEQLIRMWDFEQNDNYVLNLDGHSSYDASETLLCVSYNPEKGILASGTNMGNIALWKFMSPARGHKAEGAEQWILMAPATVEGPVRQIEWCTHKGLMAVNTIANVFILSEHVMSASFHSQTAVVQYAPSSLSIELFQSGSYHDLKTDVQVKGVYTTKDALAVWNGRRVIVYEYTALKIMGSFLTEATVIAIYEQNIYTIEQNKVQVRTFQGTVKQLLTFAETEGHPVSLDICGQYMVVATNVGIIRIYDLSRREAKAHATPKNMADVIPAFGTVISAKVNCNGSRISMLVKCGDGTDSAKLWIWDIELDTVQYFNFLSGRGEQDDFPSQSTAEGEEDKDTNDAERGKNQAARDIAGRFPISHHWDPEEPKLLVCEAKCLPHQSCQDDKDLKKKPSLTKTMDEGPVETMVVSLFCTSENGVLIQDSFPMSPQYNTLLGIEVPYLTLSKSKKNVSLLLVSCHKYQTENKSSDDDGGDTSNNQFVNPETGAVTYHKLVARKIMRDFVGLESSDRVTRDAMMNFSFHLTTGNMDEAFKSIKLIKSESVWENMAKMCVKSRRLDVASVCLGNMGHARGAKALREAMKEPELDARVAVLAIQLGLYEDAERLLKNCKRYDLLNEFYQDQGQWGKALETAEMYDRIHLRTTYYNYARHLEDHGNTIGAIPNYEKSETHRFEVPRMLVDDSDQLEQYISKSKDKKLRQWWAQFMESTGDMDTAIQYYETAQDYFSLVRVYCYCGNMEKASKVCNDTGDKAACYYLARQYENQDQIKEAIHFFTRAQAYGSAIRLCKENNFEDQLINLALMGRPEDMMEAARYFEQRPNTVDKAVMLYHKAGNFSKALDLAFTAKQFGALQMISSDLDERADPELLQRCANFFLDNGQYDKAVDLLAMGKKYWEAVKICMDQHVEITEDLAEKLTPGRQDGAGEGDDMERLKLLEAVAEVCMLQGQYHLATKKFTQAGNKVKAMKALLKSGDTEKIVFFAGVSRQKEIYVMAANYLQSVDWRKDPEIMKNIIAFYTKGRALDSLASFYEACAQVEIDEYQNYDKALGALGEAYKCLSKAQGEEGVKEDQLGQLKHKMTLIKRFVSARRLYDENAEEAAKQCQVLLEEADVDTAVRIGDVYGFLIEHYARKERWKAAYASLEEMCGKMPSSQLAYYVNMKTIKAIHQALNIPMKNYGSSNRINGFSREGEDEEEGGFVEEEVIDDVYSAGDNV</sequence>
<keyword evidence="17" id="KW-1185">Reference proteome</keyword>
<dbReference type="InterPro" id="IPR041507">
    <property type="entry name" value="UCH_C"/>
</dbReference>
<feature type="region of interest" description="Disordered" evidence="14">
    <location>
        <begin position="943"/>
        <end position="969"/>
    </location>
</feature>
<keyword evidence="6" id="KW-0677">Repeat</keyword>
<feature type="site" description="Transition state stabilizer" evidence="13">
    <location>
        <position position="82"/>
    </location>
</feature>
<keyword evidence="7 13" id="KW-0833">Ubl conjugation pathway</keyword>
<dbReference type="InterPro" id="IPR015943">
    <property type="entry name" value="WD40/YVTN_repeat-like_dom_sf"/>
</dbReference>
<keyword evidence="11" id="KW-0969">Cilium</keyword>
<feature type="active site" description="Proton donor" evidence="13">
    <location>
        <position position="164"/>
    </location>
</feature>
<dbReference type="Gene3D" id="1.20.58.860">
    <property type="match status" value="1"/>
</dbReference>
<accession>A0A2T7PZ01</accession>
<dbReference type="GO" id="GO:0006511">
    <property type="term" value="P:ubiquitin-dependent protein catabolic process"/>
    <property type="evidence" value="ECO:0007669"/>
    <property type="project" value="UniProtKB-UniRule"/>
</dbReference>
<evidence type="ECO:0000256" key="7">
    <source>
        <dbReference type="ARBA" id="ARBA00022786"/>
    </source>
</evidence>
<dbReference type="InterPro" id="IPR056156">
    <property type="entry name" value="TPR_IF140_C"/>
</dbReference>
<keyword evidence="9" id="KW-0802">TPR repeat</keyword>
<keyword evidence="5 13" id="KW-0645">Protease</keyword>
<dbReference type="Pfam" id="PF18031">
    <property type="entry name" value="UCH_C"/>
    <property type="match status" value="1"/>
</dbReference>
<evidence type="ECO:0000313" key="17">
    <source>
        <dbReference type="Proteomes" id="UP000245119"/>
    </source>
</evidence>
<dbReference type="PANTHER" id="PTHR15722">
    <property type="entry name" value="IFT140/172-RELATED"/>
    <property type="match status" value="1"/>
</dbReference>
<dbReference type="GO" id="GO:0005930">
    <property type="term" value="C:axoneme"/>
    <property type="evidence" value="ECO:0007669"/>
    <property type="project" value="TreeGrafter"/>
</dbReference>
<gene>
    <name evidence="16" type="ORF">C0Q70_01254</name>
</gene>
<evidence type="ECO:0000256" key="13">
    <source>
        <dbReference type="PROSITE-ProRule" id="PRU01393"/>
    </source>
</evidence>
<organism evidence="16 17">
    <name type="scientific">Pomacea canaliculata</name>
    <name type="common">Golden apple snail</name>
    <dbReference type="NCBI Taxonomy" id="400727"/>
    <lineage>
        <taxon>Eukaryota</taxon>
        <taxon>Metazoa</taxon>
        <taxon>Spiralia</taxon>
        <taxon>Lophotrochozoa</taxon>
        <taxon>Mollusca</taxon>
        <taxon>Gastropoda</taxon>
        <taxon>Caenogastropoda</taxon>
        <taxon>Architaenioglossa</taxon>
        <taxon>Ampullarioidea</taxon>
        <taxon>Ampullariidae</taxon>
        <taxon>Pomacea</taxon>
    </lineage>
</organism>
<evidence type="ECO:0000256" key="3">
    <source>
        <dbReference type="ARBA" id="ARBA00012759"/>
    </source>
</evidence>
<dbReference type="SUPFAM" id="SSF54001">
    <property type="entry name" value="Cysteine proteinases"/>
    <property type="match status" value="1"/>
</dbReference>
<evidence type="ECO:0000313" key="16">
    <source>
        <dbReference type="EMBL" id="PVD38638.1"/>
    </source>
</evidence>
<dbReference type="InterPro" id="IPR056155">
    <property type="entry name" value="Beta-prop_IFT140_2nd"/>
</dbReference>
<keyword evidence="12" id="KW-0966">Cell projection</keyword>
<dbReference type="GO" id="GO:0035721">
    <property type="term" value="P:intraciliary retrograde transport"/>
    <property type="evidence" value="ECO:0007669"/>
    <property type="project" value="TreeGrafter"/>
</dbReference>
<dbReference type="Pfam" id="PF23385">
    <property type="entry name" value="Beta-prop_IFT140_2nd"/>
    <property type="match status" value="1"/>
</dbReference>
<dbReference type="FunFam" id="3.40.532.10:FF:000001">
    <property type="entry name" value="Ubiquitin carboxyl-terminal hydrolase"/>
    <property type="match status" value="1"/>
</dbReference>
<dbReference type="Gene3D" id="2.130.10.10">
    <property type="entry name" value="YVTN repeat-like/Quinoprotein amine dehydrogenase"/>
    <property type="match status" value="2"/>
</dbReference>
<proteinExistence type="inferred from homology"/>
<feature type="site" description="Important for enzyme activity" evidence="13">
    <location>
        <position position="179"/>
    </location>
</feature>
<evidence type="ECO:0000256" key="4">
    <source>
        <dbReference type="ARBA" id="ARBA00022574"/>
    </source>
</evidence>
<keyword evidence="8 13" id="KW-0378">Hydrolase</keyword>
<dbReference type="PROSITE" id="PS52049">
    <property type="entry name" value="ULD"/>
    <property type="match status" value="1"/>
</dbReference>
<dbReference type="Pfam" id="PF24762">
    <property type="entry name" value="TPR_IF140-IFT172"/>
    <property type="match status" value="1"/>
</dbReference>
<evidence type="ECO:0000256" key="2">
    <source>
        <dbReference type="ARBA" id="ARBA00004138"/>
    </source>
</evidence>
<dbReference type="FunFam" id="1.25.40.470:FF:000011">
    <property type="entry name" value="Intraflagellar transport protein 140"/>
    <property type="match status" value="1"/>
</dbReference>
<evidence type="ECO:0000256" key="1">
    <source>
        <dbReference type="ARBA" id="ARBA00000707"/>
    </source>
</evidence>
<feature type="active site" description="Nucleophile" evidence="13">
    <location>
        <position position="88"/>
    </location>
</feature>
<dbReference type="GO" id="GO:0036064">
    <property type="term" value="C:ciliary basal body"/>
    <property type="evidence" value="ECO:0007669"/>
    <property type="project" value="TreeGrafter"/>
</dbReference>
<dbReference type="STRING" id="400727.A0A2T7PZ01"/>
<dbReference type="InterPro" id="IPR056168">
    <property type="entry name" value="TPR_IF140/IFT172/WDR19"/>
</dbReference>
<dbReference type="Gene3D" id="1.25.40.470">
    <property type="match status" value="2"/>
</dbReference>
<reference evidence="16 17" key="1">
    <citation type="submission" date="2018-04" db="EMBL/GenBank/DDBJ databases">
        <title>The genome of golden apple snail Pomacea canaliculata provides insight into stress tolerance and invasive adaptation.</title>
        <authorList>
            <person name="Liu C."/>
            <person name="Liu B."/>
            <person name="Ren Y."/>
            <person name="Zhang Y."/>
            <person name="Wang H."/>
            <person name="Li S."/>
            <person name="Jiang F."/>
            <person name="Yin L."/>
            <person name="Zhang G."/>
            <person name="Qian W."/>
            <person name="Fan W."/>
        </authorList>
    </citation>
    <scope>NUCLEOTIDE SEQUENCE [LARGE SCALE GENOMIC DNA]</scope>
    <source>
        <strain evidence="16">SZHN2017</strain>
        <tissue evidence="16">Muscle</tissue>
    </source>
</reference>
<dbReference type="EMBL" id="PZQS01000001">
    <property type="protein sequence ID" value="PVD38638.1"/>
    <property type="molecule type" value="Genomic_DNA"/>
</dbReference>
<comment type="similarity">
    <text evidence="13">Belongs to the peptidase C12 family.</text>
</comment>
<keyword evidence="10 13" id="KW-0788">Thiol protease</keyword>
<dbReference type="InterPro" id="IPR036322">
    <property type="entry name" value="WD40_repeat_dom_sf"/>
</dbReference>
<dbReference type="OrthoDB" id="1924260at2759"/>
<dbReference type="InterPro" id="IPR001680">
    <property type="entry name" value="WD40_rpt"/>
</dbReference>
<evidence type="ECO:0000256" key="8">
    <source>
        <dbReference type="ARBA" id="ARBA00022801"/>
    </source>
</evidence>
<dbReference type="InterPro" id="IPR036959">
    <property type="entry name" value="Peptidase_C12_UCH_sf"/>
</dbReference>
<feature type="domain" description="UCH catalytic" evidence="15">
    <location>
        <begin position="7"/>
        <end position="226"/>
    </location>
</feature>
<dbReference type="EC" id="3.4.19.12" evidence="3 13"/>
<comment type="caution">
    <text evidence="16">The sequence shown here is derived from an EMBL/GenBank/DDBJ whole genome shotgun (WGS) entry which is preliminary data.</text>
</comment>